<name>A0ABV5L2N4_9BACL</name>
<sequence>MNSNWVKPTMREKWYRIAARFIRLLVTLFAVVRSKWRARDLSAQMTETARPPKLRDSLLRPLFARWSALADEGQLQGSIGTKEDGEAEGGRLNAGNVRWASRSWSDQDRRFIHRIEHETALANRNNVTRTEAYRLLYLRRPELHWALLAHLVSRNGGYNMTDLQGELLPRLLNAEQREAIFAMLERANALIFGDAFPQLLLYDLSCKEGKDLSYLLPAFGVSRFMEPVWEQFWQRRESAILTVALIVNEQHFIEGRIVQNPYYRQHVLDTVSFLLQAPLQLNAVFMPYGALTDGEMQLAGIVLEDFRNLEERIEFGKRLYAMLFGVPQVGRGVHLYMKAVRHTGSRMDYAPHLFTSKRPEHTQPRYKQKLDGCRLIRGRTPLYSPELTQVWPDQPIEPVEPGDWFTDAEEVKAYFGGLTIPGTFAITEEHCLGLNKIEAAVQAAERLSLKLGAKE</sequence>
<evidence type="ECO:0000313" key="1">
    <source>
        <dbReference type="EMBL" id="MFB9330547.1"/>
    </source>
</evidence>
<keyword evidence="2" id="KW-1185">Reference proteome</keyword>
<proteinExistence type="predicted"/>
<comment type="caution">
    <text evidence="1">The sequence shown here is derived from an EMBL/GenBank/DDBJ whole genome shotgun (WGS) entry which is preliminary data.</text>
</comment>
<dbReference type="Pfam" id="PF10720">
    <property type="entry name" value="DUF2515"/>
    <property type="match status" value="1"/>
</dbReference>
<organism evidence="1 2">
    <name type="scientific">Paenibacillus aurantiacus</name>
    <dbReference type="NCBI Taxonomy" id="1936118"/>
    <lineage>
        <taxon>Bacteria</taxon>
        <taxon>Bacillati</taxon>
        <taxon>Bacillota</taxon>
        <taxon>Bacilli</taxon>
        <taxon>Bacillales</taxon>
        <taxon>Paenibacillaceae</taxon>
        <taxon>Paenibacillus</taxon>
    </lineage>
</organism>
<dbReference type="Proteomes" id="UP001589747">
    <property type="component" value="Unassembled WGS sequence"/>
</dbReference>
<dbReference type="RefSeq" id="WP_377501867.1">
    <property type="nucleotide sequence ID" value="NZ_JBHMDO010000048.1"/>
</dbReference>
<evidence type="ECO:0000313" key="2">
    <source>
        <dbReference type="Proteomes" id="UP001589747"/>
    </source>
</evidence>
<protein>
    <submittedName>
        <fullName evidence="1">DUF2515 family protein</fullName>
    </submittedName>
</protein>
<accession>A0ABV5L2N4</accession>
<gene>
    <name evidence="1" type="ORF">ACFFSY_31780</name>
</gene>
<dbReference type="InterPro" id="IPR019658">
    <property type="entry name" value="DUF2515"/>
</dbReference>
<reference evidence="1 2" key="1">
    <citation type="submission" date="2024-09" db="EMBL/GenBank/DDBJ databases">
        <authorList>
            <person name="Sun Q."/>
            <person name="Mori K."/>
        </authorList>
    </citation>
    <scope>NUCLEOTIDE SEQUENCE [LARGE SCALE GENOMIC DNA]</scope>
    <source>
        <strain evidence="1 2">TISTR 2452</strain>
    </source>
</reference>
<dbReference type="EMBL" id="JBHMDO010000048">
    <property type="protein sequence ID" value="MFB9330547.1"/>
    <property type="molecule type" value="Genomic_DNA"/>
</dbReference>